<keyword evidence="3" id="KW-0420">Kringle</keyword>
<feature type="compositionally biased region" description="Polar residues" evidence="9">
    <location>
        <begin position="1173"/>
        <end position="1185"/>
    </location>
</feature>
<evidence type="ECO:0000256" key="9">
    <source>
        <dbReference type="SAM" id="MobiDB-lite"/>
    </source>
</evidence>
<evidence type="ECO:0000256" key="2">
    <source>
        <dbReference type="ARBA" id="ARBA00007168"/>
    </source>
</evidence>
<dbReference type="PANTHER" id="PTHR12385:SF14">
    <property type="entry name" value="CHOLINE TRANSPORTER-LIKE 2"/>
    <property type="match status" value="1"/>
</dbReference>
<protein>
    <submittedName>
        <fullName evidence="12">Choline transporter-like protein 2 (Solute carrier family 44 member 2)</fullName>
    </submittedName>
</protein>
<comment type="similarity">
    <text evidence="2">Belongs to the CTL (choline transporter-like) family.</text>
</comment>
<feature type="compositionally biased region" description="Acidic residues" evidence="9">
    <location>
        <begin position="130"/>
        <end position="144"/>
    </location>
</feature>
<evidence type="ECO:0000259" key="11">
    <source>
        <dbReference type="PROSITE" id="PS50070"/>
    </source>
</evidence>
<feature type="region of interest" description="Disordered" evidence="9">
    <location>
        <begin position="496"/>
        <end position="519"/>
    </location>
</feature>
<evidence type="ECO:0000256" key="8">
    <source>
        <dbReference type="ARBA" id="ARBA00023180"/>
    </source>
</evidence>
<evidence type="ECO:0000256" key="5">
    <source>
        <dbReference type="ARBA" id="ARBA00022989"/>
    </source>
</evidence>
<feature type="region of interest" description="Disordered" evidence="9">
    <location>
        <begin position="431"/>
        <end position="459"/>
    </location>
</feature>
<evidence type="ECO:0000256" key="6">
    <source>
        <dbReference type="ARBA" id="ARBA00023136"/>
    </source>
</evidence>
<gene>
    <name evidence="12" type="ORF">SCF082_LOCUS11848</name>
</gene>
<dbReference type="InterPro" id="IPR000001">
    <property type="entry name" value="Kringle"/>
</dbReference>
<comment type="subcellular location">
    <subcellularLocation>
        <location evidence="1">Membrane</location>
        <topology evidence="1">Multi-pass membrane protein</topology>
    </subcellularLocation>
</comment>
<keyword evidence="5 10" id="KW-1133">Transmembrane helix</keyword>
<feature type="transmembrane region" description="Helical" evidence="10">
    <location>
        <begin position="1457"/>
        <end position="1477"/>
    </location>
</feature>
<accession>A0ABP0JFP8</accession>
<dbReference type="InterPro" id="IPR007603">
    <property type="entry name" value="Choline_transptr-like"/>
</dbReference>
<dbReference type="Pfam" id="PF04515">
    <property type="entry name" value="Choline_transpo"/>
    <property type="match status" value="1"/>
</dbReference>
<evidence type="ECO:0000256" key="1">
    <source>
        <dbReference type="ARBA" id="ARBA00004141"/>
    </source>
</evidence>
<dbReference type="InterPro" id="IPR038178">
    <property type="entry name" value="Kringle_sf"/>
</dbReference>
<dbReference type="Proteomes" id="UP001642464">
    <property type="component" value="Unassembled WGS sequence"/>
</dbReference>
<dbReference type="SMART" id="SM00130">
    <property type="entry name" value="KR"/>
    <property type="match status" value="1"/>
</dbReference>
<dbReference type="Pfam" id="PF00051">
    <property type="entry name" value="Kringle"/>
    <property type="match status" value="1"/>
</dbReference>
<feature type="region of interest" description="Disordered" evidence="9">
    <location>
        <begin position="1079"/>
        <end position="1209"/>
    </location>
</feature>
<sequence>MPANVAAGTAREIVAEAFEFGGHNGASRLGQDHLEDEEAAYVEEVQQESGLDHMEARERKLLQKAREEFEALSPGTVNTSPFSEENLGKAIEAAIAEQKHTCAFAEDAAEEAMLNQSKLLGNDLPGSSNMDDDNDDDDDDDDMDESTRAKGHMMAVWVILAEAEDVGINLINFNQMQSTITEENAEKVNKDKTNLRQMGEDTCIYSDIAEFFRYELKEIVDELYKKPSFAVEVLVKEVNSPKQASIRQAFYNAFKEQPNHPQVQLGLRQGLRRARLLHKDTPDFIVEHLCAEHNLHHAGSGETPFGLVEKALKVEAMWKRKCSDEGITSRHPAYQQTYDSFVRANCWAFRENIAAFADAKSLGHVLEQRGVAKEIEVPTTDSGAQRKIPYVFDQRSTVSIMANITISMGESACFKKMLKKKATLEEAQAMEKKLDKNDIQSDDDHGEREQRDQEKEKHAGLFEEPAEPEASVDAALHELQQVKDTKLRKKLLKKRVQAEGKAKKKATRPDQESEVSKTTRDLEEAVDFSVYIQSNSSSNNTTTLDKRVKHALDDFLGALAFARENLATCISEDECDRSKKFLLSLFMELAWASTVGINGKVFKAYSPFREECQKVFYAAHQRLLVGQKEFDPLKLSRDLMDMVQAKNAENTEQDGTDEEAMLAHVKNFDVEQIKLIKVFVQEVLPHPLAMHESFVKFRLALVHKKKTFTELPDLQAQLSFLQEVLEDMKVFPRAWLTYGSSTTFLYVKTSRFVEGTESVFQTSANLGQFVSLRGKYCILALRDLVRVKALKCTSNTEKALAEMSALADAETDASKDELAQKGDAEWGLHWSTFLNKVSGIADEDEPPEGKLTDHCLMKPLILQRQVHPLFELDEDCDFYMHDEADAIPYMSGLDVHLTAPWIKLVEKAIEWQVWKSFHMQSELAEKHVMLVADPAAANLKSEKVVLVDAPSGMDLVYAGPVTTEPSLNSMPVAQVNGIKFFMNPPTPPPAGDVLVAAWLVKPTTKKEQVTVEPWSATLDFFLTSSGVITKTDPRESCWHLNALKKLYDRSRLVLPAAESMIQKLRAENNGLRQQLNALKPSEPETEAAVNPVESAGGGGNHSASAESVDQPKKEEELPKRDVSDEFDKPRSQDVKTAGEKAEEVQIDQNQSPTDGGLQAPVDHKDPQHCATGAPSTLPNVDNEGNISADAQHHGSSQSDQPDSSHDAGPFVDHDLCQLPKYPAIELRTIGQTSSAPVPLLREMTSEEVAAKATKQKKMAPSTTSKVGVAGAMHVREVLMEKAGHETAASKKRKKKEEISTGDKANALKIVAVTNLVSQTTPASEELSGINGGNYTGRGRNREITTPKKMQQEFRRVLIEGRQPPAGVQTWTKMGYYCADWGLSTNLNPAYNSTNYPNSDLRKNYCRNPFKESDVYKANTIWCHTTDNEVRWQECNPIGVIRPVCSGGYDIDSEELRIALEVISYILWVLTLLALFHIQGGLGLRGADAEDIDLARSYSLVHGHWSGASLLLSSFRRRGQLMLRKCTDKWPTGWVYKDEENCEMINGTIPACWKCAQPRYAFDWRFWVSFFNYLWNSALNVAVGQTIIAGAVCVWFFTPNNEKGSRRAFATAVYNVFRYHLGSCAFGAFIIAASCTVRYMMKYYEKQAKAQKNRVLVLILKCLQCVIWCFEKCASDQVKFLNKNAYIQPLGSTVYFLQRLLVASLFLVATCQGWPPKVHHVQLTLKVSRGLLCMELRSAPLPRKPSS</sequence>
<dbReference type="PROSITE" id="PS50070">
    <property type="entry name" value="KRINGLE_2"/>
    <property type="match status" value="1"/>
</dbReference>
<evidence type="ECO:0000256" key="10">
    <source>
        <dbReference type="SAM" id="Phobius"/>
    </source>
</evidence>
<feature type="transmembrane region" description="Helical" evidence="10">
    <location>
        <begin position="1616"/>
        <end position="1640"/>
    </location>
</feature>
<dbReference type="EMBL" id="CAXAMM010007102">
    <property type="protein sequence ID" value="CAK9013243.1"/>
    <property type="molecule type" value="Genomic_DNA"/>
</dbReference>
<evidence type="ECO:0000256" key="3">
    <source>
        <dbReference type="ARBA" id="ARBA00022572"/>
    </source>
</evidence>
<evidence type="ECO:0000313" key="12">
    <source>
        <dbReference type="EMBL" id="CAK9013243.1"/>
    </source>
</evidence>
<keyword evidence="4 10" id="KW-0812">Transmembrane</keyword>
<organism evidence="12 13">
    <name type="scientific">Durusdinium trenchii</name>
    <dbReference type="NCBI Taxonomy" id="1381693"/>
    <lineage>
        <taxon>Eukaryota</taxon>
        <taxon>Sar</taxon>
        <taxon>Alveolata</taxon>
        <taxon>Dinophyceae</taxon>
        <taxon>Suessiales</taxon>
        <taxon>Symbiodiniaceae</taxon>
        <taxon>Durusdinium</taxon>
    </lineage>
</organism>
<dbReference type="SUPFAM" id="SSF57440">
    <property type="entry name" value="Kringle-like"/>
    <property type="match status" value="1"/>
</dbReference>
<dbReference type="InterPro" id="IPR013806">
    <property type="entry name" value="Kringle-like"/>
</dbReference>
<keyword evidence="6 10" id="KW-0472">Membrane</keyword>
<dbReference type="PANTHER" id="PTHR12385">
    <property type="entry name" value="CHOLINE TRANSPORTER-LIKE (SLC FAMILY 44)"/>
    <property type="match status" value="1"/>
</dbReference>
<feature type="transmembrane region" description="Helical" evidence="10">
    <location>
        <begin position="1572"/>
        <end position="1596"/>
    </location>
</feature>
<evidence type="ECO:0000256" key="4">
    <source>
        <dbReference type="ARBA" id="ARBA00022692"/>
    </source>
</evidence>
<dbReference type="Gene3D" id="2.40.20.10">
    <property type="entry name" value="Plasminogen Kringle 4"/>
    <property type="match status" value="1"/>
</dbReference>
<evidence type="ECO:0000313" key="13">
    <source>
        <dbReference type="Proteomes" id="UP001642464"/>
    </source>
</evidence>
<evidence type="ECO:0000256" key="7">
    <source>
        <dbReference type="ARBA" id="ARBA00023157"/>
    </source>
</evidence>
<reference evidence="12 13" key="1">
    <citation type="submission" date="2024-02" db="EMBL/GenBank/DDBJ databases">
        <authorList>
            <person name="Chen Y."/>
            <person name="Shah S."/>
            <person name="Dougan E. K."/>
            <person name="Thang M."/>
            <person name="Chan C."/>
        </authorList>
    </citation>
    <scope>NUCLEOTIDE SEQUENCE [LARGE SCALE GENOMIC DNA]</scope>
</reference>
<keyword evidence="13" id="KW-1185">Reference proteome</keyword>
<keyword evidence="8" id="KW-0325">Glycoprotein</keyword>
<proteinExistence type="inferred from homology"/>
<feature type="region of interest" description="Disordered" evidence="9">
    <location>
        <begin position="119"/>
        <end position="147"/>
    </location>
</feature>
<name>A0ABP0JFP8_9DINO</name>
<keyword evidence="7" id="KW-1015">Disulfide bond</keyword>
<feature type="compositionally biased region" description="Basic and acidic residues" evidence="9">
    <location>
        <begin position="1109"/>
        <end position="1143"/>
    </location>
</feature>
<feature type="domain" description="Kringle" evidence="11">
    <location>
        <begin position="1366"/>
        <end position="1444"/>
    </location>
</feature>
<comment type="caution">
    <text evidence="12">The sequence shown here is derived from an EMBL/GenBank/DDBJ whole genome shotgun (WGS) entry which is preliminary data.</text>
</comment>